<evidence type="ECO:0000313" key="2">
    <source>
        <dbReference type="Proteomes" id="UP000266669"/>
    </source>
</evidence>
<accession>A0A8B3CVI5</accession>
<name>A0A8B3CVI5_9LEPT</name>
<sequence length="99" mass="11293">MRGKLKVECFSENLSKKVGTHTFTKAKPLSTGTIGNTKSSESPIFFREIGFRILEKVGTHKFCPNVHLLFENDIERKIDGSRIILEEVKSRNSHVYKIV</sequence>
<evidence type="ECO:0000313" key="1">
    <source>
        <dbReference type="EMBL" id="RHX88695.1"/>
    </source>
</evidence>
<dbReference type="AlphaFoldDB" id="A0A8B3CVI5"/>
<gene>
    <name evidence="1" type="ORF">DLM78_07180</name>
</gene>
<dbReference type="EMBL" id="QHCS01000001">
    <property type="protein sequence ID" value="RHX88695.1"/>
    <property type="molecule type" value="Genomic_DNA"/>
</dbReference>
<proteinExistence type="predicted"/>
<comment type="caution">
    <text evidence="1">The sequence shown here is derived from an EMBL/GenBank/DDBJ whole genome shotgun (WGS) entry which is preliminary data.</text>
</comment>
<protein>
    <submittedName>
        <fullName evidence="1">Uncharacterized protein</fullName>
    </submittedName>
</protein>
<organism evidence="1 2">
    <name type="scientific">Leptospira stimsonii</name>
    <dbReference type="NCBI Taxonomy" id="2202203"/>
    <lineage>
        <taxon>Bacteria</taxon>
        <taxon>Pseudomonadati</taxon>
        <taxon>Spirochaetota</taxon>
        <taxon>Spirochaetia</taxon>
        <taxon>Leptospirales</taxon>
        <taxon>Leptospiraceae</taxon>
        <taxon>Leptospira</taxon>
    </lineage>
</organism>
<reference evidence="2" key="1">
    <citation type="submission" date="2018-05" db="EMBL/GenBank/DDBJ databases">
        <title>Leptospira yasudae sp. nov. and Leptospira stimsonii sp. nov., two pathogenic species of the genus Leptospira isolated from environmental sources.</title>
        <authorList>
            <person name="Casanovas-Massana A."/>
            <person name="Hamond C."/>
            <person name="Santos L.A."/>
            <person name="Hacker K.P."/>
            <person name="Balassiano I."/>
            <person name="Medeiros M.A."/>
            <person name="Reis M.G."/>
            <person name="Ko A.I."/>
            <person name="Wunder E.A."/>
        </authorList>
    </citation>
    <scope>NUCLEOTIDE SEQUENCE [LARGE SCALE GENOMIC DNA]</scope>
    <source>
        <strain evidence="2">AMB6-RJ</strain>
    </source>
</reference>
<dbReference type="Proteomes" id="UP000266669">
    <property type="component" value="Unassembled WGS sequence"/>
</dbReference>